<sequence length="323" mass="36365">MSYICYIDEAGCSASLPAKKTDIQPLLVVAGLIVQQEALPHITREFLSLKRKYFPGAFTSPHLLDDVREEIKGSELRSAIRKKGHKAGTQLRFIDDMVALLERYACRVLATIWVKGIGAPFKPRETYTQSVQYACKAFQAFLEEKDAQGFMVADFRTTQLNDQVAHSIFTQKYRAKGDPFDRVLELPTFGVSNNHVGLQITDVLCSALLFPMASSVYCFGHVSGVHVNGRDLVARRRYTRRIKMLQFKVDSGWSVWVSDKHLKRSAADLFVVPPMQPKSERGGIGLALPDVLDKNVRQQDTLDEKINGIEIARRLPTVHERVS</sequence>
<dbReference type="Proteomes" id="UP000001817">
    <property type="component" value="Chromosome 1"/>
</dbReference>
<dbReference type="AlphaFoldDB" id="Q13Z58"/>
<keyword evidence="2" id="KW-1185">Reference proteome</keyword>
<dbReference type="KEGG" id="bxe:Bxe_A2339"/>
<dbReference type="OrthoDB" id="9800818at2"/>
<dbReference type="RefSeq" id="WP_011488262.1">
    <property type="nucleotide sequence ID" value="NC_007951.1"/>
</dbReference>
<evidence type="ECO:0000313" key="2">
    <source>
        <dbReference type="Proteomes" id="UP000001817"/>
    </source>
</evidence>
<dbReference type="EMBL" id="CP000270">
    <property type="protein sequence ID" value="ABE30631.1"/>
    <property type="molecule type" value="Genomic_DNA"/>
</dbReference>
<evidence type="ECO:0008006" key="3">
    <source>
        <dbReference type="Google" id="ProtNLM"/>
    </source>
</evidence>
<reference evidence="1 2" key="1">
    <citation type="journal article" date="2006" name="Proc. Natl. Acad. Sci. U.S.A.">
        <title>Burkholderia xenovorans LB400 harbors a multi-replicon, 9.73-Mbp genome shaped for versatility.</title>
        <authorList>
            <person name="Chain P.S."/>
            <person name="Denef V.J."/>
            <person name="Konstantinidis K.T."/>
            <person name="Vergez L.M."/>
            <person name="Agullo L."/>
            <person name="Reyes V.L."/>
            <person name="Hauser L."/>
            <person name="Cordova M."/>
            <person name="Gomez L."/>
            <person name="Gonzalez M."/>
            <person name="Land M."/>
            <person name="Lao V."/>
            <person name="Larimer F."/>
            <person name="LiPuma J.J."/>
            <person name="Mahenthiralingam E."/>
            <person name="Malfatti S.A."/>
            <person name="Marx C.J."/>
            <person name="Parnell J.J."/>
            <person name="Ramette A."/>
            <person name="Richardson P."/>
            <person name="Seeger M."/>
            <person name="Smith D."/>
            <person name="Spilker T."/>
            <person name="Sul W.J."/>
            <person name="Tsoi T.V."/>
            <person name="Ulrich L.E."/>
            <person name="Zhulin I.B."/>
            <person name="Tiedje J.M."/>
        </authorList>
    </citation>
    <scope>NUCLEOTIDE SEQUENCE [LARGE SCALE GENOMIC DNA]</scope>
    <source>
        <strain evidence="1 2">LB400</strain>
    </source>
</reference>
<proteinExistence type="predicted"/>
<dbReference type="eggNOG" id="ENOG5030K4D">
    <property type="taxonomic scope" value="Bacteria"/>
</dbReference>
<dbReference type="KEGG" id="bxb:DR64_44"/>
<gene>
    <name evidence="1" type="ORF">Bxe_A2339</name>
</gene>
<evidence type="ECO:0000313" key="1">
    <source>
        <dbReference type="EMBL" id="ABE30631.1"/>
    </source>
</evidence>
<accession>Q13Z58</accession>
<protein>
    <recommendedName>
        <fullName evidence="3">DUF3800 domain-containing protein</fullName>
    </recommendedName>
</protein>
<name>Q13Z58_PARXL</name>
<dbReference type="Pfam" id="PF12686">
    <property type="entry name" value="DUF3800"/>
    <property type="match status" value="1"/>
</dbReference>
<dbReference type="PATRIC" id="fig|266265.5.peg.2188"/>
<dbReference type="InterPro" id="IPR024524">
    <property type="entry name" value="DUF3800"/>
</dbReference>
<organism evidence="1 2">
    <name type="scientific">Paraburkholderia xenovorans (strain LB400)</name>
    <dbReference type="NCBI Taxonomy" id="266265"/>
    <lineage>
        <taxon>Bacteria</taxon>
        <taxon>Pseudomonadati</taxon>
        <taxon>Pseudomonadota</taxon>
        <taxon>Betaproteobacteria</taxon>
        <taxon>Burkholderiales</taxon>
        <taxon>Burkholderiaceae</taxon>
        <taxon>Paraburkholderia</taxon>
    </lineage>
</organism>
<dbReference type="STRING" id="266265.Bxe_A2339"/>